<evidence type="ECO:0000256" key="5">
    <source>
        <dbReference type="ARBA" id="ARBA00022824"/>
    </source>
</evidence>
<feature type="transmembrane region" description="Helical" evidence="8">
    <location>
        <begin position="246"/>
        <end position="268"/>
    </location>
</feature>
<sequence>MAAAVGAESSRRRPPRLIYIETQNRARTHADASRTHVNRVESILNWKMILQEEFGHRWGFVLLFVIALLFFRLVGARMVVSFFDPDEYWQSMEVAHQISFDYGHLTWEWEQSIRSYLHPLLFAAIYTSLDKLGLDTPWMVQWTPRMAQAVILVAQDIGVYLLALRMFPKRYRSNVASWSLTFELVLWFNTYCGVRTYSNCLETCLILWGLLFWPFPDETAVSIGSKKISLHPVLPRSTSKHMIISLFFAGFSVAVRPTAAIFWINLALSFLMGRSTYSRTRFLTVTAGMAIFWISILVGTDRVMYGSWVFVPLNFINFNVLRGVGSYYGNHPMHWYFSNALPVILFTLLPLFLYGCFRIIRQQISWRSNRPHQSHGCHGWSLLFAILNFILLFSLLGHKEFRFLYPIVPLMMVVSGYGAHCFYSRKRGGGQTKWKKLLLVLLMLANVPMLIYFSVGHQVGTTSVLEHIQQDNTVESVYFLVPCHQTPFYSFIHRNISLAFPDCSPPVGDDPSIVGYQTETSNLLSNAEEFVAMLFDSDSQTPRPSWLAKNSLFPQPLPSHFVTYEKLAQQISEFFTQHNYKECERFYHTMTPLDDIQSDVVLYCKEGK</sequence>
<feature type="transmembrane region" description="Helical" evidence="8">
    <location>
        <begin position="437"/>
        <end position="455"/>
    </location>
</feature>
<keyword evidence="3" id="KW-0808">Transferase</keyword>
<keyword evidence="4 8" id="KW-0812">Transmembrane</keyword>
<dbReference type="EC" id="2.4.1.-" evidence="8"/>
<feature type="transmembrane region" description="Helical" evidence="8">
    <location>
        <begin position="146"/>
        <end position="164"/>
    </location>
</feature>
<evidence type="ECO:0000256" key="1">
    <source>
        <dbReference type="ARBA" id="ARBA00004477"/>
    </source>
</evidence>
<feature type="transmembrane region" description="Helical" evidence="8">
    <location>
        <begin position="403"/>
        <end position="425"/>
    </location>
</feature>
<accession>A0A7S4MRE3</accession>
<dbReference type="GO" id="GO:0000026">
    <property type="term" value="F:alpha-1,2-mannosyltransferase activity"/>
    <property type="evidence" value="ECO:0007669"/>
    <property type="project" value="TreeGrafter"/>
</dbReference>
<feature type="transmembrane region" description="Helical" evidence="8">
    <location>
        <begin position="377"/>
        <end position="397"/>
    </location>
</feature>
<dbReference type="GO" id="GO:0005789">
    <property type="term" value="C:endoplasmic reticulum membrane"/>
    <property type="evidence" value="ECO:0007669"/>
    <property type="project" value="UniProtKB-SubCell"/>
</dbReference>
<feature type="transmembrane region" description="Helical" evidence="8">
    <location>
        <begin position="336"/>
        <end position="357"/>
    </location>
</feature>
<dbReference type="PANTHER" id="PTHR22760">
    <property type="entry name" value="GLYCOSYLTRANSFERASE"/>
    <property type="match status" value="1"/>
</dbReference>
<organism evidence="9">
    <name type="scientific">Vannella robusta</name>
    <dbReference type="NCBI Taxonomy" id="1487602"/>
    <lineage>
        <taxon>Eukaryota</taxon>
        <taxon>Amoebozoa</taxon>
        <taxon>Discosea</taxon>
        <taxon>Flabellinia</taxon>
        <taxon>Vannellidae</taxon>
        <taxon>Vannella</taxon>
    </lineage>
</organism>
<proteinExistence type="inferred from homology"/>
<evidence type="ECO:0000256" key="6">
    <source>
        <dbReference type="ARBA" id="ARBA00022989"/>
    </source>
</evidence>
<reference evidence="9" key="1">
    <citation type="submission" date="2021-01" db="EMBL/GenBank/DDBJ databases">
        <authorList>
            <person name="Corre E."/>
            <person name="Pelletier E."/>
            <person name="Niang G."/>
            <person name="Scheremetjew M."/>
            <person name="Finn R."/>
            <person name="Kale V."/>
            <person name="Holt S."/>
            <person name="Cochrane G."/>
            <person name="Meng A."/>
            <person name="Brown T."/>
            <person name="Cohen L."/>
        </authorList>
    </citation>
    <scope>NUCLEOTIDE SEQUENCE</scope>
    <source>
        <strain evidence="9">DIVA3 518/3/11/1/6</strain>
    </source>
</reference>
<keyword evidence="6 8" id="KW-1133">Transmembrane helix</keyword>
<evidence type="ECO:0000256" key="2">
    <source>
        <dbReference type="ARBA" id="ARBA00022676"/>
    </source>
</evidence>
<dbReference type="InterPro" id="IPR005599">
    <property type="entry name" value="GPI_mannosylTrfase"/>
</dbReference>
<comment type="subcellular location">
    <subcellularLocation>
        <location evidence="1 8">Endoplasmic reticulum membrane</location>
        <topology evidence="1 8">Multi-pass membrane protein</topology>
    </subcellularLocation>
</comment>
<comment type="similarity">
    <text evidence="8">Belongs to the glycosyltransferase 22 family.</text>
</comment>
<evidence type="ECO:0000256" key="8">
    <source>
        <dbReference type="RuleBase" id="RU363075"/>
    </source>
</evidence>
<dbReference type="Pfam" id="PF03901">
    <property type="entry name" value="Glyco_transf_22"/>
    <property type="match status" value="1"/>
</dbReference>
<protein>
    <recommendedName>
        <fullName evidence="8">Mannosyltransferase</fullName>
        <ecNumber evidence="8">2.4.1.-</ecNumber>
    </recommendedName>
</protein>
<evidence type="ECO:0000313" key="9">
    <source>
        <dbReference type="EMBL" id="CAE2238148.1"/>
    </source>
</evidence>
<keyword evidence="5 8" id="KW-0256">Endoplasmic reticulum</keyword>
<feature type="transmembrane region" description="Helical" evidence="8">
    <location>
        <begin position="58"/>
        <end position="83"/>
    </location>
</feature>
<dbReference type="GO" id="GO:0006506">
    <property type="term" value="P:GPI anchor biosynthetic process"/>
    <property type="evidence" value="ECO:0007669"/>
    <property type="project" value="TreeGrafter"/>
</dbReference>
<evidence type="ECO:0000256" key="3">
    <source>
        <dbReference type="ARBA" id="ARBA00022679"/>
    </source>
</evidence>
<feature type="transmembrane region" description="Helical" evidence="8">
    <location>
        <begin position="305"/>
        <end position="324"/>
    </location>
</feature>
<feature type="transmembrane region" description="Helical" evidence="8">
    <location>
        <begin position="280"/>
        <end position="298"/>
    </location>
</feature>
<evidence type="ECO:0000256" key="4">
    <source>
        <dbReference type="ARBA" id="ARBA00022692"/>
    </source>
</evidence>
<dbReference type="PANTHER" id="PTHR22760:SF4">
    <property type="entry name" value="GPI MANNOSYLTRANSFERASE 3"/>
    <property type="match status" value="1"/>
</dbReference>
<dbReference type="EMBL" id="HBKP01023478">
    <property type="protein sequence ID" value="CAE2238148.1"/>
    <property type="molecule type" value="Transcribed_RNA"/>
</dbReference>
<evidence type="ECO:0000256" key="7">
    <source>
        <dbReference type="ARBA" id="ARBA00023136"/>
    </source>
</evidence>
<gene>
    <name evidence="9" type="ORF">VSP0166_LOCUS16373</name>
</gene>
<keyword evidence="7 8" id="KW-0472">Membrane</keyword>
<keyword evidence="2 8" id="KW-0328">Glycosyltransferase</keyword>
<dbReference type="AlphaFoldDB" id="A0A7S4MRE3"/>
<name>A0A7S4MRE3_9EUKA</name>